<organism evidence="2 3">
    <name type="scientific">Pseudonocardia autotrophica</name>
    <name type="common">Amycolata autotrophica</name>
    <name type="synonym">Nocardia autotrophica</name>
    <dbReference type="NCBI Taxonomy" id="2074"/>
    <lineage>
        <taxon>Bacteria</taxon>
        <taxon>Bacillati</taxon>
        <taxon>Actinomycetota</taxon>
        <taxon>Actinomycetes</taxon>
        <taxon>Pseudonocardiales</taxon>
        <taxon>Pseudonocardiaceae</taxon>
        <taxon>Pseudonocardia</taxon>
    </lineage>
</organism>
<protein>
    <submittedName>
        <fullName evidence="2">Uncharacterized protein</fullName>
    </submittedName>
</protein>
<dbReference type="AlphaFoldDB" id="A0A1Y2MGI2"/>
<keyword evidence="3" id="KW-1185">Reference proteome</keyword>
<comment type="caution">
    <text evidence="2">The sequence shown here is derived from an EMBL/GenBank/DDBJ whole genome shotgun (WGS) entry which is preliminary data.</text>
</comment>
<evidence type="ECO:0000256" key="1">
    <source>
        <dbReference type="SAM" id="Phobius"/>
    </source>
</evidence>
<sequence length="72" mass="7722">MQALRAVTYVLTSLASITFLIITLWTAVKINQIQRAIDESPLGQFSSLTSSPPGGPSELQQFCSTYPTATGC</sequence>
<evidence type="ECO:0000313" key="3">
    <source>
        <dbReference type="Proteomes" id="UP000194360"/>
    </source>
</evidence>
<name>A0A1Y2MGI2_PSEAH</name>
<accession>A0A1Y2MGI2</accession>
<reference evidence="2 3" key="1">
    <citation type="submission" date="2016-09" db="EMBL/GenBank/DDBJ databases">
        <title>Pseudonocardia autotrophica DSM535, a candidate organism with high potential of specific P450 cytochromes.</title>
        <authorList>
            <person name="Grumaz C."/>
            <person name="Vainshtein Y."/>
            <person name="Kirstahler P."/>
            <person name="Sohn K."/>
        </authorList>
    </citation>
    <scope>NUCLEOTIDE SEQUENCE [LARGE SCALE GENOMIC DNA]</scope>
    <source>
        <strain evidence="2 3">DSM 535</strain>
    </source>
</reference>
<evidence type="ECO:0000313" key="2">
    <source>
        <dbReference type="EMBL" id="OSY34370.1"/>
    </source>
</evidence>
<feature type="transmembrane region" description="Helical" evidence="1">
    <location>
        <begin position="6"/>
        <end position="28"/>
    </location>
</feature>
<keyword evidence="1" id="KW-0472">Membrane</keyword>
<keyword evidence="1" id="KW-0812">Transmembrane</keyword>
<proteinExistence type="predicted"/>
<dbReference type="EMBL" id="MIGB01000111">
    <property type="protein sequence ID" value="OSY34370.1"/>
    <property type="molecule type" value="Genomic_DNA"/>
</dbReference>
<dbReference type="Proteomes" id="UP000194360">
    <property type="component" value="Unassembled WGS sequence"/>
</dbReference>
<gene>
    <name evidence="2" type="ORF">BG845_06926</name>
</gene>
<keyword evidence="1" id="KW-1133">Transmembrane helix</keyword>